<reference evidence="2" key="1">
    <citation type="submission" date="2022-12" db="EMBL/GenBank/DDBJ databases">
        <title>Jiella pelagia sp. nov., isolated from phosphonate enriched culture of Northwest Pacific surface seawater.</title>
        <authorList>
            <person name="Shin D.Y."/>
            <person name="Hwang C.Y."/>
        </authorList>
    </citation>
    <scope>NUCLEOTIDE SEQUENCE</scope>
    <source>
        <strain evidence="2">HL-NP1</strain>
    </source>
</reference>
<evidence type="ECO:0000313" key="3">
    <source>
        <dbReference type="Proteomes" id="UP001164020"/>
    </source>
</evidence>
<feature type="domain" description="ORC1/DEAH AAA+ ATPase" evidence="1">
    <location>
        <begin position="49"/>
        <end position="186"/>
    </location>
</feature>
<dbReference type="SUPFAM" id="SSF52540">
    <property type="entry name" value="P-loop containing nucleoside triphosphate hydrolases"/>
    <property type="match status" value="1"/>
</dbReference>
<accession>A0ABY7C1W3</accession>
<organism evidence="2 3">
    <name type="scientific">Jiella pelagia</name>
    <dbReference type="NCBI Taxonomy" id="2986949"/>
    <lineage>
        <taxon>Bacteria</taxon>
        <taxon>Pseudomonadati</taxon>
        <taxon>Pseudomonadota</taxon>
        <taxon>Alphaproteobacteria</taxon>
        <taxon>Hyphomicrobiales</taxon>
        <taxon>Aurantimonadaceae</taxon>
        <taxon>Jiella</taxon>
    </lineage>
</organism>
<dbReference type="EMBL" id="CP114029">
    <property type="protein sequence ID" value="WAP70072.1"/>
    <property type="molecule type" value="Genomic_DNA"/>
</dbReference>
<proteinExistence type="predicted"/>
<protein>
    <submittedName>
        <fullName evidence="2">ATP-binding protein</fullName>
    </submittedName>
</protein>
<dbReference type="GO" id="GO:0005524">
    <property type="term" value="F:ATP binding"/>
    <property type="evidence" value="ECO:0007669"/>
    <property type="project" value="UniProtKB-KW"/>
</dbReference>
<dbReference type="InterPro" id="IPR027417">
    <property type="entry name" value="P-loop_NTPase"/>
</dbReference>
<keyword evidence="2" id="KW-0067">ATP-binding</keyword>
<evidence type="ECO:0000259" key="1">
    <source>
        <dbReference type="Pfam" id="PF13401"/>
    </source>
</evidence>
<dbReference type="Proteomes" id="UP001164020">
    <property type="component" value="Chromosome"/>
</dbReference>
<dbReference type="RefSeq" id="WP_268882526.1">
    <property type="nucleotide sequence ID" value="NZ_CP114029.1"/>
</dbReference>
<dbReference type="InterPro" id="IPR049945">
    <property type="entry name" value="AAA_22"/>
</dbReference>
<evidence type="ECO:0000313" key="2">
    <source>
        <dbReference type="EMBL" id="WAP70072.1"/>
    </source>
</evidence>
<dbReference type="Pfam" id="PF13401">
    <property type="entry name" value="AAA_22"/>
    <property type="match status" value="1"/>
</dbReference>
<gene>
    <name evidence="2" type="ORF">OH818_08010</name>
</gene>
<keyword evidence="3" id="KW-1185">Reference proteome</keyword>
<sequence length="242" mass="27463">MAPDSRRVIAAIERVKRVYVSCGRDVLADKSFKTFMENVVAFRNGERDEGRFFFVTGESGAGKTQVVKRMLLQRPELQPEERPYGAHDPVASVLLQGPCSMKVLAQSILEASGYAMIRDMGEKMMWHMLPRQLHHRHILLIHIDETQHMVRLTESDHDRKELAKAIKSLTANPGWPISFVVSGLPRTTELARLDEQIARRGSFLPLPDVRLPGERKLVENIIGEARHVDRVADRLPVHGRHA</sequence>
<name>A0ABY7C1W3_9HYPH</name>
<keyword evidence="2" id="KW-0547">Nucleotide-binding</keyword>
<dbReference type="Gene3D" id="3.40.50.300">
    <property type="entry name" value="P-loop containing nucleotide triphosphate hydrolases"/>
    <property type="match status" value="1"/>
</dbReference>